<dbReference type="AlphaFoldDB" id="A0A915PPK0"/>
<feature type="compositionally biased region" description="Polar residues" evidence="1">
    <location>
        <begin position="287"/>
        <end position="297"/>
    </location>
</feature>
<evidence type="ECO:0000313" key="4">
    <source>
        <dbReference type="WBParaSite" id="sdigi.contig186.g5830.t1"/>
    </source>
</evidence>
<feature type="compositionally biased region" description="Polar residues" evidence="1">
    <location>
        <begin position="178"/>
        <end position="189"/>
    </location>
</feature>
<organism evidence="3 4">
    <name type="scientific">Setaria digitata</name>
    <dbReference type="NCBI Taxonomy" id="48799"/>
    <lineage>
        <taxon>Eukaryota</taxon>
        <taxon>Metazoa</taxon>
        <taxon>Ecdysozoa</taxon>
        <taxon>Nematoda</taxon>
        <taxon>Chromadorea</taxon>
        <taxon>Rhabditida</taxon>
        <taxon>Spirurina</taxon>
        <taxon>Spiruromorpha</taxon>
        <taxon>Filarioidea</taxon>
        <taxon>Setariidae</taxon>
        <taxon>Setaria</taxon>
    </lineage>
</organism>
<feature type="region of interest" description="Disordered" evidence="1">
    <location>
        <begin position="283"/>
        <end position="333"/>
    </location>
</feature>
<reference evidence="4" key="1">
    <citation type="submission" date="2022-11" db="UniProtKB">
        <authorList>
            <consortium name="WormBaseParasite"/>
        </authorList>
    </citation>
    <scope>IDENTIFICATION</scope>
</reference>
<name>A0A915PPK0_9BILA</name>
<evidence type="ECO:0000256" key="2">
    <source>
        <dbReference type="SAM" id="Phobius"/>
    </source>
</evidence>
<sequence length="333" mass="36881">MITACVVGLCGYGKQIAPALLMTLTAVTTVSILLCKVKKSTTEKGIVVLQDKLNKTRVHTYLGLIIQAICRTSQDLKSSMKLVAANPFDLNQEGNNSVQKMKDELTPLCSEPTEEDTGAELEKVGKCVGEREGNMENKSRTMKRSFNIENTQRSERGTKRSDVCFSNEIAGRSEKESNGSNKSFNIENTQRSERKSKKKKRSFSIENVGGRVIQKSEPKTATKANFIVSLPTDSSQDLGSAVDDCSKCETDKTKLKTMREIPLNRLLGLKKALMKLERKQCQDAVKISSNDPDNSATGDEREQISSDENSNSETKIRKIAPLDHNFNLQSMSD</sequence>
<dbReference type="WBParaSite" id="sdigi.contig186.g5830.t1">
    <property type="protein sequence ID" value="sdigi.contig186.g5830.t1"/>
    <property type="gene ID" value="sdigi.contig186.g5830"/>
</dbReference>
<feature type="compositionally biased region" description="Basic and acidic residues" evidence="1">
    <location>
        <begin position="120"/>
        <end position="139"/>
    </location>
</feature>
<keyword evidence="3" id="KW-1185">Reference proteome</keyword>
<evidence type="ECO:0000313" key="3">
    <source>
        <dbReference type="Proteomes" id="UP000887581"/>
    </source>
</evidence>
<keyword evidence="2" id="KW-0472">Membrane</keyword>
<dbReference type="Proteomes" id="UP000887581">
    <property type="component" value="Unplaced"/>
</dbReference>
<evidence type="ECO:0000256" key="1">
    <source>
        <dbReference type="SAM" id="MobiDB-lite"/>
    </source>
</evidence>
<keyword evidence="2" id="KW-0812">Transmembrane</keyword>
<accession>A0A915PPK0</accession>
<protein>
    <submittedName>
        <fullName evidence="4">Uncharacterized protein</fullName>
    </submittedName>
</protein>
<feature type="transmembrane region" description="Helical" evidence="2">
    <location>
        <begin position="16"/>
        <end position="35"/>
    </location>
</feature>
<feature type="compositionally biased region" description="Basic and acidic residues" evidence="1">
    <location>
        <begin position="152"/>
        <end position="162"/>
    </location>
</feature>
<keyword evidence="2" id="KW-1133">Transmembrane helix</keyword>
<feature type="region of interest" description="Disordered" evidence="1">
    <location>
        <begin position="110"/>
        <end position="203"/>
    </location>
</feature>
<proteinExistence type="predicted"/>